<keyword evidence="1" id="KW-0732">Signal</keyword>
<sequence>MPNPKHGHAFGTRGDFALQQNWLQEWNIVQFEGGKFFPTKEASGLDKYSDSDYPYDKEPLPTDRPVPPDDFICSGGWTNEHGSDWDIVNSTDDELESRKGIKWPKTTVSPGQILEIKWKYTAAHQTRGYNYWITKDGWSRNERITRDQLEPLPFHMHHYPTPLPDGAAPTTTSVVLPQKSGHHVMIVAWIISNTYHAFYQTFDLIFEDTSSPGPQVMIIPSEKNVEKGDLGHFHAHAVGEGPFTYLWSLPSGLTSYDNRLDRDNIAYVTENVTGDKTFNITCKVTDKNGNSTNAQGKLIVRDSSNPSLPGLIIMPNQQIVTKGSQAKFNASVTGGEGPFTYSWNLPSPLSSPDIHHNMSHITYNTDNVTDGQTFNITCTVTDRNNNTAYANAYLEVTSDTSEPGQCTDPTAGNYTPWNISTVYTGSRTHKISYKGLVWENKHHINAGELPPDINAGWDLISNIVRLWDRRNNYNANSYVNHNGSQWKARYYANAGDEPGAMSAPMWMRVGPEACEPIISKH</sequence>
<dbReference type="InterPro" id="IPR051024">
    <property type="entry name" value="GlcNAc_Chitin_IntDeg"/>
</dbReference>
<protein>
    <recommendedName>
        <fullName evidence="3">Ig-like domain-containing protein</fullName>
    </recommendedName>
</protein>
<dbReference type="PANTHER" id="PTHR34823">
    <property type="entry name" value="GLCNAC-BINDING PROTEIN A"/>
    <property type="match status" value="1"/>
</dbReference>
<dbReference type="InterPro" id="IPR007110">
    <property type="entry name" value="Ig-like_dom"/>
</dbReference>
<evidence type="ECO:0000256" key="2">
    <source>
        <dbReference type="SAM" id="MobiDB-lite"/>
    </source>
</evidence>
<feature type="domain" description="Ig-like" evidence="3">
    <location>
        <begin position="309"/>
        <end position="397"/>
    </location>
</feature>
<comment type="caution">
    <text evidence="4">The sequence shown here is derived from an EMBL/GenBank/DDBJ whole genome shotgun (WGS) entry which is preliminary data.</text>
</comment>
<evidence type="ECO:0000256" key="1">
    <source>
        <dbReference type="ARBA" id="ARBA00022729"/>
    </source>
</evidence>
<evidence type="ECO:0000259" key="3">
    <source>
        <dbReference type="PROSITE" id="PS50835"/>
    </source>
</evidence>
<dbReference type="CDD" id="cd21177">
    <property type="entry name" value="LPMO_AA10"/>
    <property type="match status" value="1"/>
</dbReference>
<dbReference type="Proteomes" id="UP001184853">
    <property type="component" value="Unassembled WGS sequence"/>
</dbReference>
<dbReference type="SUPFAM" id="SSF81296">
    <property type="entry name" value="E set domains"/>
    <property type="match status" value="1"/>
</dbReference>
<name>A0ABU1LEB6_9FLAO</name>
<dbReference type="InterPro" id="IPR014756">
    <property type="entry name" value="Ig_E-set"/>
</dbReference>
<feature type="region of interest" description="Disordered" evidence="2">
    <location>
        <begin position="48"/>
        <end position="68"/>
    </location>
</feature>
<dbReference type="Gene3D" id="2.10.10.20">
    <property type="entry name" value="Carbohydrate-binding module superfamily 5/12"/>
    <property type="match status" value="1"/>
</dbReference>
<dbReference type="InterPro" id="IPR013783">
    <property type="entry name" value="Ig-like_fold"/>
</dbReference>
<accession>A0ABU1LEB6</accession>
<keyword evidence="5" id="KW-1185">Reference proteome</keyword>
<evidence type="ECO:0000313" key="5">
    <source>
        <dbReference type="Proteomes" id="UP001184853"/>
    </source>
</evidence>
<dbReference type="Gene3D" id="2.60.40.10">
    <property type="entry name" value="Immunoglobulins"/>
    <property type="match status" value="1"/>
</dbReference>
<reference evidence="4 5" key="1">
    <citation type="submission" date="2023-07" db="EMBL/GenBank/DDBJ databases">
        <title>Sorghum-associated microbial communities from plants grown in Nebraska, USA.</title>
        <authorList>
            <person name="Schachtman D."/>
        </authorList>
    </citation>
    <scope>NUCLEOTIDE SEQUENCE [LARGE SCALE GENOMIC DNA]</scope>
    <source>
        <strain evidence="4 5">DS1709</strain>
    </source>
</reference>
<dbReference type="InterPro" id="IPR036573">
    <property type="entry name" value="CBM_sf_5/12"/>
</dbReference>
<dbReference type="InterPro" id="IPR004302">
    <property type="entry name" value="Cellulose/chitin-bd_N"/>
</dbReference>
<dbReference type="RefSeq" id="WP_115982881.1">
    <property type="nucleotide sequence ID" value="NZ_JAVDQS010000004.1"/>
</dbReference>
<gene>
    <name evidence="4" type="ORF">J2781_001884</name>
</gene>
<dbReference type="PROSITE" id="PS50835">
    <property type="entry name" value="IG_LIKE"/>
    <property type="match status" value="1"/>
</dbReference>
<dbReference type="Pfam" id="PF03067">
    <property type="entry name" value="LPMO_10"/>
    <property type="match status" value="1"/>
</dbReference>
<dbReference type="EMBL" id="JAVDQS010000004">
    <property type="protein sequence ID" value="MDR6404960.1"/>
    <property type="molecule type" value="Genomic_DNA"/>
</dbReference>
<dbReference type="Gene3D" id="2.70.50.50">
    <property type="entry name" value="chitin-binding protein cbp21"/>
    <property type="match status" value="1"/>
</dbReference>
<dbReference type="PANTHER" id="PTHR34823:SF1">
    <property type="entry name" value="CHITIN-BINDING TYPE-4 DOMAIN-CONTAINING PROTEIN"/>
    <property type="match status" value="1"/>
</dbReference>
<feature type="compositionally biased region" description="Basic and acidic residues" evidence="2">
    <location>
        <begin position="48"/>
        <end position="61"/>
    </location>
</feature>
<organism evidence="4 5">
    <name type="scientific">Chryseobacterium geocarposphaerae</name>
    <dbReference type="NCBI Taxonomy" id="1416776"/>
    <lineage>
        <taxon>Bacteria</taxon>
        <taxon>Pseudomonadati</taxon>
        <taxon>Bacteroidota</taxon>
        <taxon>Flavobacteriia</taxon>
        <taxon>Flavobacteriales</taxon>
        <taxon>Weeksellaceae</taxon>
        <taxon>Chryseobacterium group</taxon>
        <taxon>Chryseobacterium</taxon>
    </lineage>
</organism>
<proteinExistence type="predicted"/>
<evidence type="ECO:0000313" key="4">
    <source>
        <dbReference type="EMBL" id="MDR6404960.1"/>
    </source>
</evidence>
<dbReference type="SUPFAM" id="SSF51055">
    <property type="entry name" value="Carbohydrate binding domain"/>
    <property type="match status" value="1"/>
</dbReference>